<dbReference type="Pfam" id="PF01042">
    <property type="entry name" value="Ribonuc_L-PSP"/>
    <property type="match status" value="1"/>
</dbReference>
<dbReference type="PANTHER" id="PTHR47328">
    <property type="match status" value="1"/>
</dbReference>
<dbReference type="SUPFAM" id="SSF55298">
    <property type="entry name" value="YjgF-like"/>
    <property type="match status" value="1"/>
</dbReference>
<dbReference type="KEGG" id="cke:B5M06_10355"/>
<reference evidence="1 2" key="1">
    <citation type="submission" date="2017-03" db="EMBL/GenBank/DDBJ databases">
        <title>Rapid Whole Genome Sequencing of Comamonas kerstersii Causing Continuous ambulatory Peritoneal Dialysis-Associated Peritonitis.</title>
        <authorList>
            <person name="Zheng B."/>
        </authorList>
    </citation>
    <scope>NUCLEOTIDE SEQUENCE [LARGE SCALE GENOMIC DNA]</scope>
    <source>
        <strain evidence="1 2">8943</strain>
    </source>
</reference>
<organism evidence="1 2">
    <name type="scientific">Comamonas kerstersii</name>
    <dbReference type="NCBI Taxonomy" id="225992"/>
    <lineage>
        <taxon>Bacteria</taxon>
        <taxon>Pseudomonadati</taxon>
        <taxon>Pseudomonadota</taxon>
        <taxon>Betaproteobacteria</taxon>
        <taxon>Burkholderiales</taxon>
        <taxon>Comamonadaceae</taxon>
        <taxon>Comamonas</taxon>
    </lineage>
</organism>
<dbReference type="Gene3D" id="3.30.1330.40">
    <property type="entry name" value="RutC-like"/>
    <property type="match status" value="1"/>
</dbReference>
<evidence type="ECO:0000313" key="1">
    <source>
        <dbReference type="EMBL" id="AQZ98590.1"/>
    </source>
</evidence>
<dbReference type="AlphaFoldDB" id="A0A1V0BFB4"/>
<proteinExistence type="predicted"/>
<dbReference type="Proteomes" id="UP000242792">
    <property type="component" value="Chromosome"/>
</dbReference>
<evidence type="ECO:0000313" key="2">
    <source>
        <dbReference type="Proteomes" id="UP000242792"/>
    </source>
</evidence>
<dbReference type="InterPro" id="IPR035959">
    <property type="entry name" value="RutC-like_sf"/>
</dbReference>
<dbReference type="PANTHER" id="PTHR47328:SF1">
    <property type="entry name" value="RUTC FAMILY PROTEIN YOAB"/>
    <property type="match status" value="1"/>
</dbReference>
<sequence length="141" mass="15325">MNTKGAATSDGSALDMTISQSGPITRHYVGQRLSEIAIHNGTVYLAGQVPENNPQGDMRTQTTEVLGHVERLLLEAGSSKAHILSCQIFIRDPKDFDVMNEVWDAWVVPGHTPPRCTVLGPTIHPDWRIEVVVTAAQITAA</sequence>
<protein>
    <recommendedName>
        <fullName evidence="3">RidA family protein</fullName>
    </recommendedName>
</protein>
<dbReference type="InterPro" id="IPR006175">
    <property type="entry name" value="YjgF/YER057c/UK114"/>
</dbReference>
<gene>
    <name evidence="1" type="ORF">B5M06_10355</name>
</gene>
<dbReference type="EMBL" id="CP020121">
    <property type="protein sequence ID" value="AQZ98590.1"/>
    <property type="molecule type" value="Genomic_DNA"/>
</dbReference>
<evidence type="ECO:0008006" key="3">
    <source>
        <dbReference type="Google" id="ProtNLM"/>
    </source>
</evidence>
<dbReference type="CDD" id="cd06150">
    <property type="entry name" value="YjgF_YER057c_UK114_like_2"/>
    <property type="match status" value="1"/>
</dbReference>
<accession>A0A1V0BFB4</accession>
<name>A0A1V0BFB4_9BURK</name>
<dbReference type="InterPro" id="IPR035709">
    <property type="entry name" value="YoaB-like"/>
</dbReference>